<evidence type="ECO:0000256" key="1">
    <source>
        <dbReference type="SAM" id="MobiDB-lite"/>
    </source>
</evidence>
<gene>
    <name evidence="3" type="ORF">URODEC1_LOCUS13499</name>
</gene>
<organism evidence="3 4">
    <name type="scientific">Urochloa decumbens</name>
    <dbReference type="NCBI Taxonomy" id="240449"/>
    <lineage>
        <taxon>Eukaryota</taxon>
        <taxon>Viridiplantae</taxon>
        <taxon>Streptophyta</taxon>
        <taxon>Embryophyta</taxon>
        <taxon>Tracheophyta</taxon>
        <taxon>Spermatophyta</taxon>
        <taxon>Magnoliopsida</taxon>
        <taxon>Liliopsida</taxon>
        <taxon>Poales</taxon>
        <taxon>Poaceae</taxon>
        <taxon>PACMAD clade</taxon>
        <taxon>Panicoideae</taxon>
        <taxon>Panicodae</taxon>
        <taxon>Paniceae</taxon>
        <taxon>Melinidinae</taxon>
        <taxon>Urochloa</taxon>
    </lineage>
</organism>
<feature type="region of interest" description="Disordered" evidence="1">
    <location>
        <begin position="85"/>
        <end position="115"/>
    </location>
</feature>
<evidence type="ECO:0000256" key="2">
    <source>
        <dbReference type="SAM" id="Phobius"/>
    </source>
</evidence>
<feature type="transmembrane region" description="Helical" evidence="2">
    <location>
        <begin position="194"/>
        <end position="216"/>
    </location>
</feature>
<reference evidence="3 4" key="2">
    <citation type="submission" date="2024-10" db="EMBL/GenBank/DDBJ databases">
        <authorList>
            <person name="Ryan C."/>
        </authorList>
    </citation>
    <scope>NUCLEOTIDE SEQUENCE [LARGE SCALE GENOMIC DNA]</scope>
</reference>
<accession>A0ABC8WFG9</accession>
<proteinExistence type="predicted"/>
<dbReference type="PANTHER" id="PTHR33782">
    <property type="entry name" value="OS01G0121600 PROTEIN"/>
    <property type="match status" value="1"/>
</dbReference>
<keyword evidence="2" id="KW-1133">Transmembrane helix</keyword>
<name>A0ABC8WFG9_9POAL</name>
<reference evidence="4" key="1">
    <citation type="submission" date="2024-06" db="EMBL/GenBank/DDBJ databases">
        <authorList>
            <person name="Ryan C."/>
        </authorList>
    </citation>
    <scope>NUCLEOTIDE SEQUENCE [LARGE SCALE GENOMIC DNA]</scope>
</reference>
<keyword evidence="2" id="KW-0472">Membrane</keyword>
<evidence type="ECO:0000313" key="3">
    <source>
        <dbReference type="EMBL" id="CAL4909135.1"/>
    </source>
</evidence>
<sequence length="220" mass="22153">MGSGRLAARARHAVFVCLRGCLKSSVRSENRPGAMAMAPATRAPGGAAAATRLVSNKSGFSAPSPIRLPRHAAGSRAAVLGVAARSGRRDGWPGADSNSSSSSSGGGGGGGGGRLVDADMATLRRRIREARAESAEEDGIDADGDEADGGGLALLPAEWTELERRHHGSYVAGVRGAVGLLEALLLSARPGLGAGLLAVLLLGVPASLFLACAQLMQIGR</sequence>
<evidence type="ECO:0000313" key="4">
    <source>
        <dbReference type="Proteomes" id="UP001497457"/>
    </source>
</evidence>
<feature type="compositionally biased region" description="Gly residues" evidence="1">
    <location>
        <begin position="104"/>
        <end position="114"/>
    </location>
</feature>
<keyword evidence="2" id="KW-0812">Transmembrane</keyword>
<keyword evidence="4" id="KW-1185">Reference proteome</keyword>
<dbReference type="EMBL" id="OZ075122">
    <property type="protein sequence ID" value="CAL4909135.1"/>
    <property type="molecule type" value="Genomic_DNA"/>
</dbReference>
<protein>
    <submittedName>
        <fullName evidence="3">Uncharacterized protein</fullName>
    </submittedName>
</protein>
<dbReference type="Proteomes" id="UP001497457">
    <property type="component" value="Chromosome 12b"/>
</dbReference>
<dbReference type="AlphaFoldDB" id="A0ABC8WFG9"/>
<dbReference type="PANTHER" id="PTHR33782:SF3">
    <property type="entry name" value="OS05G0516700 PROTEIN"/>
    <property type="match status" value="1"/>
</dbReference>